<dbReference type="Proteomes" id="UP000281810">
    <property type="component" value="Chromosome"/>
</dbReference>
<evidence type="ECO:0000313" key="3">
    <source>
        <dbReference type="EMBL" id="AZI40555.1"/>
    </source>
</evidence>
<keyword evidence="1" id="KW-0472">Membrane</keyword>
<dbReference type="GO" id="GO:0080120">
    <property type="term" value="P:CAAX-box protein maturation"/>
    <property type="evidence" value="ECO:0007669"/>
    <property type="project" value="UniProtKB-ARBA"/>
</dbReference>
<evidence type="ECO:0000313" key="4">
    <source>
        <dbReference type="Proteomes" id="UP000281810"/>
    </source>
</evidence>
<feature type="transmembrane region" description="Helical" evidence="1">
    <location>
        <begin position="172"/>
        <end position="189"/>
    </location>
</feature>
<gene>
    <name evidence="3" type="ORF">EIB74_11565</name>
</gene>
<feature type="transmembrane region" description="Helical" evidence="1">
    <location>
        <begin position="20"/>
        <end position="40"/>
    </location>
</feature>
<dbReference type="GO" id="GO:0004175">
    <property type="term" value="F:endopeptidase activity"/>
    <property type="evidence" value="ECO:0007669"/>
    <property type="project" value="UniProtKB-ARBA"/>
</dbReference>
<dbReference type="OrthoDB" id="9779573at2"/>
<sequence>MKALLFSTHQTDNKNYRNLLAVVGVCVPIVLYIITILYGKKLIVENFHLESLMAKVIISKILIWCIFFLTILYSLKIEKRKFTEWKDMPYRWPFYIKIIIFTFLAFAVIGIGTSSLLHYLGFSSKTSEDLSGFVKQYPVFIYVASITAGIVEEYIFRGYMMTRIYSVSGSKFWAIIISSLIFSAAHYSYGTAVMLVQPFLFGLVFAVLYFKYRNLKVLIVFHILWDIIIQYL</sequence>
<keyword evidence="4" id="KW-1185">Reference proteome</keyword>
<evidence type="ECO:0000259" key="2">
    <source>
        <dbReference type="Pfam" id="PF02517"/>
    </source>
</evidence>
<keyword evidence="3" id="KW-0645">Protease</keyword>
<organism evidence="3 4">
    <name type="scientific">Epilithonimonas vandammei</name>
    <dbReference type="NCBI Taxonomy" id="2487072"/>
    <lineage>
        <taxon>Bacteria</taxon>
        <taxon>Pseudomonadati</taxon>
        <taxon>Bacteroidota</taxon>
        <taxon>Flavobacteriia</taxon>
        <taxon>Flavobacteriales</taxon>
        <taxon>Weeksellaceae</taxon>
        <taxon>Chryseobacterium group</taxon>
        <taxon>Epilithonimonas</taxon>
    </lineage>
</organism>
<proteinExistence type="predicted"/>
<dbReference type="RefSeq" id="WP_124803101.1">
    <property type="nucleotide sequence ID" value="NZ_CP034161.1"/>
</dbReference>
<feature type="transmembrane region" description="Helical" evidence="1">
    <location>
        <begin position="195"/>
        <end position="212"/>
    </location>
</feature>
<dbReference type="PANTHER" id="PTHR43592:SF15">
    <property type="entry name" value="CAAX AMINO TERMINAL PROTEASE FAMILY PROTEIN"/>
    <property type="match status" value="1"/>
</dbReference>
<dbReference type="GO" id="GO:0006508">
    <property type="term" value="P:proteolysis"/>
    <property type="evidence" value="ECO:0007669"/>
    <property type="project" value="UniProtKB-KW"/>
</dbReference>
<dbReference type="Pfam" id="PF02517">
    <property type="entry name" value="Rce1-like"/>
    <property type="match status" value="1"/>
</dbReference>
<keyword evidence="1" id="KW-0812">Transmembrane</keyword>
<protein>
    <submittedName>
        <fullName evidence="3">CPBP family intramembrane metalloprotease</fullName>
    </submittedName>
</protein>
<name>A0A3G8Y5H1_9FLAO</name>
<feature type="transmembrane region" description="Helical" evidence="1">
    <location>
        <begin position="52"/>
        <end position="73"/>
    </location>
</feature>
<dbReference type="PANTHER" id="PTHR43592">
    <property type="entry name" value="CAAX AMINO TERMINAL PROTEASE"/>
    <property type="match status" value="1"/>
</dbReference>
<dbReference type="InterPro" id="IPR003675">
    <property type="entry name" value="Rce1/LyrA-like_dom"/>
</dbReference>
<feature type="domain" description="CAAX prenyl protease 2/Lysostaphin resistance protein A-like" evidence="2">
    <location>
        <begin position="138"/>
        <end position="228"/>
    </location>
</feature>
<keyword evidence="1" id="KW-1133">Transmembrane helix</keyword>
<keyword evidence="3" id="KW-0482">Metalloprotease</keyword>
<evidence type="ECO:0000256" key="1">
    <source>
        <dbReference type="SAM" id="Phobius"/>
    </source>
</evidence>
<feature type="transmembrane region" description="Helical" evidence="1">
    <location>
        <begin position="139"/>
        <end position="160"/>
    </location>
</feature>
<keyword evidence="3" id="KW-0378">Hydrolase</keyword>
<feature type="transmembrane region" description="Helical" evidence="1">
    <location>
        <begin position="94"/>
        <end position="119"/>
    </location>
</feature>
<reference evidence="4" key="1">
    <citation type="submission" date="2018-11" db="EMBL/GenBank/DDBJ databases">
        <title>Proposal to divide the Flavobacteriaceae and reorganize its genera based on Amino Acid Identity values calculated from whole genome sequences.</title>
        <authorList>
            <person name="Nicholson A.C."/>
            <person name="Gulvik C.A."/>
            <person name="Whitney A.M."/>
            <person name="Humrighouse B.W."/>
            <person name="Bell M."/>
            <person name="Holmes B."/>
            <person name="Steigerwalt A.B."/>
            <person name="Villarma A."/>
            <person name="Sheth M."/>
            <person name="Batra D."/>
            <person name="Pryor J."/>
            <person name="Bernardet J.-F."/>
            <person name="Hugo C."/>
            <person name="Kampfer P."/>
            <person name="Newman J.D."/>
            <person name="McQuiston J.R."/>
        </authorList>
    </citation>
    <scope>NUCLEOTIDE SEQUENCE [LARGE SCALE GENOMIC DNA]</scope>
    <source>
        <strain evidence="4">F5649</strain>
    </source>
</reference>
<dbReference type="AlphaFoldDB" id="A0A3G8Y5H1"/>
<accession>A0A3G8Y5H1</accession>
<dbReference type="GO" id="GO:0008237">
    <property type="term" value="F:metallopeptidase activity"/>
    <property type="evidence" value="ECO:0007669"/>
    <property type="project" value="UniProtKB-KW"/>
</dbReference>
<dbReference type="EMBL" id="CP034161">
    <property type="protein sequence ID" value="AZI40555.1"/>
    <property type="molecule type" value="Genomic_DNA"/>
</dbReference>